<evidence type="ECO:0000313" key="2">
    <source>
        <dbReference type="Proteomes" id="UP000324222"/>
    </source>
</evidence>
<dbReference type="Proteomes" id="UP000324222">
    <property type="component" value="Unassembled WGS sequence"/>
</dbReference>
<organism evidence="1 2">
    <name type="scientific">Portunus trituberculatus</name>
    <name type="common">Swimming crab</name>
    <name type="synonym">Neptunus trituberculatus</name>
    <dbReference type="NCBI Taxonomy" id="210409"/>
    <lineage>
        <taxon>Eukaryota</taxon>
        <taxon>Metazoa</taxon>
        <taxon>Ecdysozoa</taxon>
        <taxon>Arthropoda</taxon>
        <taxon>Crustacea</taxon>
        <taxon>Multicrustacea</taxon>
        <taxon>Malacostraca</taxon>
        <taxon>Eumalacostraca</taxon>
        <taxon>Eucarida</taxon>
        <taxon>Decapoda</taxon>
        <taxon>Pleocyemata</taxon>
        <taxon>Brachyura</taxon>
        <taxon>Eubrachyura</taxon>
        <taxon>Portunoidea</taxon>
        <taxon>Portunidae</taxon>
        <taxon>Portuninae</taxon>
        <taxon>Portunus</taxon>
    </lineage>
</organism>
<proteinExistence type="predicted"/>
<keyword evidence="2" id="KW-1185">Reference proteome</keyword>
<evidence type="ECO:0000313" key="1">
    <source>
        <dbReference type="EMBL" id="MPC72239.1"/>
    </source>
</evidence>
<gene>
    <name evidence="1" type="ORF">E2C01_066537</name>
</gene>
<protein>
    <submittedName>
        <fullName evidence="1">Uncharacterized protein</fullName>
    </submittedName>
</protein>
<reference evidence="1 2" key="1">
    <citation type="submission" date="2019-05" db="EMBL/GenBank/DDBJ databases">
        <title>Another draft genome of Portunus trituberculatus and its Hox gene families provides insights of decapod evolution.</title>
        <authorList>
            <person name="Jeong J.-H."/>
            <person name="Song I."/>
            <person name="Kim S."/>
            <person name="Choi T."/>
            <person name="Kim D."/>
            <person name="Ryu S."/>
            <person name="Kim W."/>
        </authorList>
    </citation>
    <scope>NUCLEOTIDE SEQUENCE [LARGE SCALE GENOMIC DNA]</scope>
    <source>
        <tissue evidence="1">Muscle</tissue>
    </source>
</reference>
<dbReference type="EMBL" id="VSRR010034376">
    <property type="protein sequence ID" value="MPC72239.1"/>
    <property type="molecule type" value="Genomic_DNA"/>
</dbReference>
<name>A0A5B7HR63_PORTR</name>
<accession>A0A5B7HR63</accession>
<comment type="caution">
    <text evidence="1">The sequence shown here is derived from an EMBL/GenBank/DDBJ whole genome shotgun (WGS) entry which is preliminary data.</text>
</comment>
<dbReference type="AlphaFoldDB" id="A0A5B7HR63"/>
<sequence length="85" mass="9444">MVRSTSRCYLFSGRQRRVRAPGMRFSRVQAVKMLTGRGKSSRKLTETYPILQDLTGVCGDVRRITEDVSDCPWGLSKAGMGGVMS</sequence>